<dbReference type="Proteomes" id="UP000006591">
    <property type="component" value="Chromosome 12"/>
</dbReference>
<reference evidence="1" key="1">
    <citation type="submission" date="2015-04" db="UniProtKB">
        <authorList>
            <consortium name="EnsemblPlants"/>
        </authorList>
    </citation>
    <scope>IDENTIFICATION</scope>
    <source>
        <strain evidence="1">SL10</strain>
    </source>
</reference>
<reference evidence="1" key="2">
    <citation type="submission" date="2018-04" db="EMBL/GenBank/DDBJ databases">
        <title>OnivRS2 (Oryza nivara Reference Sequence Version 2).</title>
        <authorList>
            <person name="Zhang J."/>
            <person name="Kudrna D."/>
            <person name="Lee S."/>
            <person name="Talag J."/>
            <person name="Rajasekar S."/>
            <person name="Welchert J."/>
            <person name="Hsing Y.-I."/>
            <person name="Wing R.A."/>
        </authorList>
    </citation>
    <scope>NUCLEOTIDE SEQUENCE [LARGE SCALE GENOMIC DNA]</scope>
    <source>
        <strain evidence="1">SL10</strain>
    </source>
</reference>
<name>A0A0E0JAW2_ORYNI</name>
<organism evidence="1">
    <name type="scientific">Oryza nivara</name>
    <name type="common">Indian wild rice</name>
    <name type="synonym">Oryza sativa f. spontanea</name>
    <dbReference type="NCBI Taxonomy" id="4536"/>
    <lineage>
        <taxon>Eukaryota</taxon>
        <taxon>Viridiplantae</taxon>
        <taxon>Streptophyta</taxon>
        <taxon>Embryophyta</taxon>
        <taxon>Tracheophyta</taxon>
        <taxon>Spermatophyta</taxon>
        <taxon>Magnoliopsida</taxon>
        <taxon>Liliopsida</taxon>
        <taxon>Poales</taxon>
        <taxon>Poaceae</taxon>
        <taxon>BOP clade</taxon>
        <taxon>Oryzoideae</taxon>
        <taxon>Oryzeae</taxon>
        <taxon>Oryzinae</taxon>
        <taxon>Oryza</taxon>
    </lineage>
</organism>
<sequence length="118" mass="13475">MVVSIARLESSFRALSFRRRPKEMKHQALFLQSVLKNLVLMDSMVVPYNSHKLCYLPSLNCALVAYLHVSSVTFDAYAQLCHFCCNQNDVNGQDCYLCCQLMFSGFNALCQYLVVTFV</sequence>
<evidence type="ECO:0000313" key="2">
    <source>
        <dbReference type="Proteomes" id="UP000006591"/>
    </source>
</evidence>
<proteinExistence type="predicted"/>
<evidence type="ECO:0000313" key="1">
    <source>
        <dbReference type="EnsemblPlants" id="ONIVA12G13700.1"/>
    </source>
</evidence>
<accession>A0A0E0JAW2</accession>
<dbReference type="HOGENOM" id="CLU_2076863_0_0_1"/>
<dbReference type="Gramene" id="ONIVA12G13700.1">
    <property type="protein sequence ID" value="ONIVA12G13700.1"/>
    <property type="gene ID" value="ONIVA12G13700"/>
</dbReference>
<dbReference type="AlphaFoldDB" id="A0A0E0JAW2"/>
<dbReference type="EnsemblPlants" id="ONIVA12G13700.1">
    <property type="protein sequence ID" value="ONIVA12G13700.1"/>
    <property type="gene ID" value="ONIVA12G13700"/>
</dbReference>
<keyword evidence="2" id="KW-1185">Reference proteome</keyword>
<protein>
    <submittedName>
        <fullName evidence="1">Uncharacterized protein</fullName>
    </submittedName>
</protein>